<dbReference type="EMBL" id="JPKZ01000589">
    <property type="protein sequence ID" value="KHN86577.1"/>
    <property type="molecule type" value="Genomic_DNA"/>
</dbReference>
<keyword evidence="1" id="KW-0472">Membrane</keyword>
<sequence length="104" mass="12373">MYGSFKRCELGVHLVLFARLHLFLCCSVFMDVCFGTFLFFFRSVIHKKIVFPFKNFNYQRVHPSSSPPPSPRPLLLLFNPSFYVFSDAMRIDFVLLDVSFDWWF</sequence>
<feature type="transmembrane region" description="Helical" evidence="1">
    <location>
        <begin position="20"/>
        <end position="41"/>
    </location>
</feature>
<comment type="caution">
    <text evidence="2">The sequence shown here is derived from an EMBL/GenBank/DDBJ whole genome shotgun (WGS) entry which is preliminary data.</text>
</comment>
<protein>
    <submittedName>
        <fullName evidence="2">Uncharacterized protein</fullName>
    </submittedName>
</protein>
<reference evidence="2 3" key="1">
    <citation type="submission" date="2014-11" db="EMBL/GenBank/DDBJ databases">
        <title>Genetic blueprint of the zoonotic pathogen Toxocara canis.</title>
        <authorList>
            <person name="Zhu X.-Q."/>
            <person name="Korhonen P.K."/>
            <person name="Cai H."/>
            <person name="Young N.D."/>
            <person name="Nejsum P."/>
            <person name="von Samson-Himmelstjerna G."/>
            <person name="Boag P.R."/>
            <person name="Tan P."/>
            <person name="Li Q."/>
            <person name="Min J."/>
            <person name="Yang Y."/>
            <person name="Wang X."/>
            <person name="Fang X."/>
            <person name="Hall R.S."/>
            <person name="Hofmann A."/>
            <person name="Sternberg P.W."/>
            <person name="Jex A.R."/>
            <person name="Gasser R.B."/>
        </authorList>
    </citation>
    <scope>NUCLEOTIDE SEQUENCE [LARGE SCALE GENOMIC DNA]</scope>
    <source>
        <strain evidence="2">PN_DK_2014</strain>
    </source>
</reference>
<keyword evidence="1" id="KW-0812">Transmembrane</keyword>
<accession>A0A0B2VZ03</accession>
<keyword evidence="1" id="KW-1133">Transmembrane helix</keyword>
<evidence type="ECO:0000313" key="2">
    <source>
        <dbReference type="EMBL" id="KHN86577.1"/>
    </source>
</evidence>
<gene>
    <name evidence="2" type="ORF">Tcan_05925</name>
</gene>
<evidence type="ECO:0000313" key="3">
    <source>
        <dbReference type="Proteomes" id="UP000031036"/>
    </source>
</evidence>
<keyword evidence="3" id="KW-1185">Reference proteome</keyword>
<organism evidence="2 3">
    <name type="scientific">Toxocara canis</name>
    <name type="common">Canine roundworm</name>
    <dbReference type="NCBI Taxonomy" id="6265"/>
    <lineage>
        <taxon>Eukaryota</taxon>
        <taxon>Metazoa</taxon>
        <taxon>Ecdysozoa</taxon>
        <taxon>Nematoda</taxon>
        <taxon>Chromadorea</taxon>
        <taxon>Rhabditida</taxon>
        <taxon>Spirurina</taxon>
        <taxon>Ascaridomorpha</taxon>
        <taxon>Ascaridoidea</taxon>
        <taxon>Toxocaridae</taxon>
        <taxon>Toxocara</taxon>
    </lineage>
</organism>
<dbReference type="AlphaFoldDB" id="A0A0B2VZ03"/>
<dbReference type="Proteomes" id="UP000031036">
    <property type="component" value="Unassembled WGS sequence"/>
</dbReference>
<evidence type="ECO:0000256" key="1">
    <source>
        <dbReference type="SAM" id="Phobius"/>
    </source>
</evidence>
<name>A0A0B2VZ03_TOXCA</name>
<proteinExistence type="predicted"/>